<keyword evidence="3" id="KW-1185">Reference proteome</keyword>
<protein>
    <submittedName>
        <fullName evidence="2">Alpha/beta hydrolase-fold protein</fullName>
    </submittedName>
</protein>
<organism evidence="2 3">
    <name type="scientific">Chryseobacterium herbae</name>
    <dbReference type="NCBI Taxonomy" id="2976476"/>
    <lineage>
        <taxon>Bacteria</taxon>
        <taxon>Pseudomonadati</taxon>
        <taxon>Bacteroidota</taxon>
        <taxon>Flavobacteriia</taxon>
        <taxon>Flavobacteriales</taxon>
        <taxon>Weeksellaceae</taxon>
        <taxon>Chryseobacterium group</taxon>
        <taxon>Chryseobacterium</taxon>
    </lineage>
</organism>
<dbReference type="Gene3D" id="2.60.40.10">
    <property type="entry name" value="Immunoglobulins"/>
    <property type="match status" value="1"/>
</dbReference>
<dbReference type="Gene3D" id="3.40.50.1820">
    <property type="entry name" value="alpha/beta hydrolase"/>
    <property type="match status" value="1"/>
</dbReference>
<feature type="signal peptide" evidence="1">
    <location>
        <begin position="1"/>
        <end position="20"/>
    </location>
</feature>
<keyword evidence="1" id="KW-0732">Signal</keyword>
<dbReference type="Proteomes" id="UP001525566">
    <property type="component" value="Unassembled WGS sequence"/>
</dbReference>
<reference evidence="2 3" key="1">
    <citation type="submission" date="2022-09" db="EMBL/GenBank/DDBJ databases">
        <title>Chryseobacterium oleae sp.nov., isolated from the inter-root soil of Pyrola calliantha H. Andr. in Tibet.</title>
        <authorList>
            <person name="Li Z."/>
        </authorList>
    </citation>
    <scope>NUCLEOTIDE SEQUENCE [LARGE SCALE GENOMIC DNA]</scope>
    <source>
        <strain evidence="3">pc1-10</strain>
    </source>
</reference>
<dbReference type="PANTHER" id="PTHR48098:SF1">
    <property type="entry name" value="DIACYLGLYCEROL ACYLTRANSFERASE_MYCOLYLTRANSFERASE AG85A"/>
    <property type="match status" value="1"/>
</dbReference>
<dbReference type="RefSeq" id="WP_259838452.1">
    <property type="nucleotide sequence ID" value="NZ_JAOAMU010000002.1"/>
</dbReference>
<name>A0ABT2ITB2_9FLAO</name>
<comment type="caution">
    <text evidence="2">The sequence shown here is derived from an EMBL/GenBank/DDBJ whole genome shotgun (WGS) entry which is preliminary data.</text>
</comment>
<evidence type="ECO:0000313" key="2">
    <source>
        <dbReference type="EMBL" id="MCT2562074.1"/>
    </source>
</evidence>
<accession>A0ABT2ITB2</accession>
<dbReference type="InterPro" id="IPR029058">
    <property type="entry name" value="AB_hydrolase_fold"/>
</dbReference>
<proteinExistence type="predicted"/>
<dbReference type="EMBL" id="JAOAMU010000002">
    <property type="protein sequence ID" value="MCT2562074.1"/>
    <property type="molecule type" value="Genomic_DNA"/>
</dbReference>
<dbReference type="Pfam" id="PF00756">
    <property type="entry name" value="Esterase"/>
    <property type="match status" value="1"/>
</dbReference>
<dbReference type="GO" id="GO:0016787">
    <property type="term" value="F:hydrolase activity"/>
    <property type="evidence" value="ECO:0007669"/>
    <property type="project" value="UniProtKB-KW"/>
</dbReference>
<sequence length="376" mass="43080">MQYLQKISLILILFSSVAFSQKYKTSSTALPGKEFPKIDAKRNAEFQVYFPDATSVTLEGGDGMQSIQSSVSKGKNGFWNVSTSAMEIGFHYYWFNVDGQRRNDQNTQLYFGYGQPTSGIEVPSGEDFFLKKNVKHGKIVNDSLNSEITKGQRNFKVYLPPSYGSKKLPVLYLYHGTGEDITGWETQGYIINILDNLFAEKKAQEMIVVMDYGVALNPEQEKMPDDYPRTVLSSKNLDKIVIGELIPYVEKKYKTNTQKAIAGLSRGSYQAMLIGASHPEMFSAIGVFSPVIYEGTESDPFKELPIGNVLKSGKKPYFFIGIGEKEDERFFQFNKELTTFLNKNKYPYFLYESPETYHEWLTWRRSLYQFTQRIFR</sequence>
<evidence type="ECO:0000256" key="1">
    <source>
        <dbReference type="SAM" id="SignalP"/>
    </source>
</evidence>
<dbReference type="InterPro" id="IPR013783">
    <property type="entry name" value="Ig-like_fold"/>
</dbReference>
<dbReference type="PANTHER" id="PTHR48098">
    <property type="entry name" value="ENTEROCHELIN ESTERASE-RELATED"/>
    <property type="match status" value="1"/>
</dbReference>
<keyword evidence="2" id="KW-0378">Hydrolase</keyword>
<feature type="chain" id="PRO_5046624969" evidence="1">
    <location>
        <begin position="21"/>
        <end position="376"/>
    </location>
</feature>
<evidence type="ECO:0000313" key="3">
    <source>
        <dbReference type="Proteomes" id="UP001525566"/>
    </source>
</evidence>
<gene>
    <name evidence="2" type="ORF">N0B48_09255</name>
</gene>
<dbReference type="SUPFAM" id="SSF53474">
    <property type="entry name" value="alpha/beta-Hydrolases"/>
    <property type="match status" value="1"/>
</dbReference>
<dbReference type="InterPro" id="IPR000801">
    <property type="entry name" value="Esterase-like"/>
</dbReference>
<dbReference type="InterPro" id="IPR050583">
    <property type="entry name" value="Mycobacterial_A85_antigen"/>
</dbReference>